<dbReference type="AlphaFoldDB" id="A0A0N1P913"/>
<gene>
    <name evidence="2" type="ORF">ABL78_8307</name>
</gene>
<organism evidence="2 3">
    <name type="scientific">Leptomonas seymouri</name>
    <dbReference type="NCBI Taxonomy" id="5684"/>
    <lineage>
        <taxon>Eukaryota</taxon>
        <taxon>Discoba</taxon>
        <taxon>Euglenozoa</taxon>
        <taxon>Kinetoplastea</taxon>
        <taxon>Metakinetoplastina</taxon>
        <taxon>Trypanosomatida</taxon>
        <taxon>Trypanosomatidae</taxon>
        <taxon>Leishmaniinae</taxon>
        <taxon>Leptomonas</taxon>
    </lineage>
</organism>
<keyword evidence="3" id="KW-1185">Reference proteome</keyword>
<protein>
    <submittedName>
        <fullName evidence="2">Uncharacterized protein</fullName>
    </submittedName>
</protein>
<accession>A0A0N1P913</accession>
<feature type="region of interest" description="Disordered" evidence="1">
    <location>
        <begin position="44"/>
        <end position="75"/>
    </location>
</feature>
<comment type="caution">
    <text evidence="2">The sequence shown here is derived from an EMBL/GenBank/DDBJ whole genome shotgun (WGS) entry which is preliminary data.</text>
</comment>
<evidence type="ECO:0000313" key="2">
    <source>
        <dbReference type="EMBL" id="KPI82680.1"/>
    </source>
</evidence>
<dbReference type="EMBL" id="LJSK01000608">
    <property type="protein sequence ID" value="KPI82680.1"/>
    <property type="molecule type" value="Genomic_DNA"/>
</dbReference>
<evidence type="ECO:0000256" key="1">
    <source>
        <dbReference type="SAM" id="MobiDB-lite"/>
    </source>
</evidence>
<reference evidence="2 3" key="1">
    <citation type="journal article" date="2015" name="PLoS Pathog.">
        <title>Leptomonas seymouri: Adaptations to the Dixenous Life Cycle Analyzed by Genome Sequencing, Transcriptome Profiling and Co-infection with Leishmania donovani.</title>
        <authorList>
            <person name="Kraeva N."/>
            <person name="Butenko A."/>
            <person name="Hlavacova J."/>
            <person name="Kostygov A."/>
            <person name="Myskova J."/>
            <person name="Grybchuk D."/>
            <person name="Lestinova T."/>
            <person name="Votypka J."/>
            <person name="Volf P."/>
            <person name="Opperdoes F."/>
            <person name="Flegontov P."/>
            <person name="Lukes J."/>
            <person name="Yurchenko V."/>
        </authorList>
    </citation>
    <scope>NUCLEOTIDE SEQUENCE [LARGE SCALE GENOMIC DNA]</scope>
    <source>
        <strain evidence="2 3">ATCC 30220</strain>
    </source>
</reference>
<dbReference type="VEuPathDB" id="TriTrypDB:Lsey_0608_0010"/>
<name>A0A0N1P913_LEPSE</name>
<sequence>MCAARSGSSLVYANVVGDQLHRKRLAQHPCRIFAATVHSEAAAATHGAGGRGAGDATTALRPHQRSHSADAEKHTKCMGTHDLVLMVQRRLLSASQDHETGIAEQNTGAAEGASAVVPHRKPLLFDRHVQCFHHRMPISHGALAGVQSGGQLLYRRTTHVGRKYTAAAPKAQSRDNAGNTGAEAREKSSLDGELAE</sequence>
<feature type="region of interest" description="Disordered" evidence="1">
    <location>
        <begin position="164"/>
        <end position="196"/>
    </location>
</feature>
<proteinExistence type="predicted"/>
<dbReference type="Proteomes" id="UP000038009">
    <property type="component" value="Unassembled WGS sequence"/>
</dbReference>
<evidence type="ECO:0000313" key="3">
    <source>
        <dbReference type="Proteomes" id="UP000038009"/>
    </source>
</evidence>